<reference evidence="2 3" key="1">
    <citation type="journal article" date="2018" name="ISME J.">
        <title>Endosymbiont genomes yield clues of tubeworm success.</title>
        <authorList>
            <person name="Li Y."/>
            <person name="Liles M.R."/>
            <person name="Halanych K.M."/>
        </authorList>
    </citation>
    <scope>NUCLEOTIDE SEQUENCE [LARGE SCALE GENOMIC DNA]</scope>
    <source>
        <strain evidence="2">A1422</strain>
    </source>
</reference>
<feature type="region of interest" description="Disordered" evidence="1">
    <location>
        <begin position="23"/>
        <end position="59"/>
    </location>
</feature>
<dbReference type="AlphaFoldDB" id="A0A370E1B5"/>
<evidence type="ECO:0000256" key="1">
    <source>
        <dbReference type="SAM" id="MobiDB-lite"/>
    </source>
</evidence>
<dbReference type="Proteomes" id="UP000255508">
    <property type="component" value="Unassembled WGS sequence"/>
</dbReference>
<accession>A0A370E1B5</accession>
<evidence type="ECO:0000313" key="2">
    <source>
        <dbReference type="EMBL" id="RDH92614.1"/>
    </source>
</evidence>
<name>A0A370E1B5_9GAMM</name>
<organism evidence="2 3">
    <name type="scientific">endosymbiont of Lamellibrachia luymesi</name>
    <dbReference type="NCBI Taxonomy" id="2200907"/>
    <lineage>
        <taxon>Bacteria</taxon>
        <taxon>Pseudomonadati</taxon>
        <taxon>Pseudomonadota</taxon>
        <taxon>Gammaproteobacteria</taxon>
        <taxon>sulfur-oxidizing symbionts</taxon>
    </lineage>
</organism>
<protein>
    <submittedName>
        <fullName evidence="2">Uncharacterized protein</fullName>
    </submittedName>
</protein>
<proteinExistence type="predicted"/>
<comment type="caution">
    <text evidence="2">The sequence shown here is derived from an EMBL/GenBank/DDBJ whole genome shotgun (WGS) entry which is preliminary data.</text>
</comment>
<sequence>MFLTFCNVSTNKPAHPAPVFQDESVRKQQMQGVSGGTKITRTSEDISPQTEMQTRTLEQ</sequence>
<dbReference type="EMBL" id="QFXD01000054">
    <property type="protein sequence ID" value="RDH92614.1"/>
    <property type="molecule type" value="Genomic_DNA"/>
</dbReference>
<gene>
    <name evidence="2" type="ORF">DIZ79_02955</name>
</gene>
<feature type="compositionally biased region" description="Polar residues" evidence="1">
    <location>
        <begin position="27"/>
        <end position="59"/>
    </location>
</feature>
<evidence type="ECO:0000313" key="3">
    <source>
        <dbReference type="Proteomes" id="UP000255508"/>
    </source>
</evidence>